<organism evidence="1 2">
    <name type="scientific">Pseudomonas poae</name>
    <dbReference type="NCBI Taxonomy" id="200451"/>
    <lineage>
        <taxon>Bacteria</taxon>
        <taxon>Pseudomonadati</taxon>
        <taxon>Pseudomonadota</taxon>
        <taxon>Gammaproteobacteria</taxon>
        <taxon>Pseudomonadales</taxon>
        <taxon>Pseudomonadaceae</taxon>
        <taxon>Pseudomonas</taxon>
    </lineage>
</organism>
<accession>A0A7M1KB15</accession>
<dbReference type="Proteomes" id="UP000594923">
    <property type="component" value="Chromosome"/>
</dbReference>
<name>A0A7M1KB15_9PSED</name>
<dbReference type="EMBL" id="CP063073">
    <property type="protein sequence ID" value="QOQ73461.1"/>
    <property type="molecule type" value="Genomic_DNA"/>
</dbReference>
<reference evidence="1 2" key="1">
    <citation type="submission" date="2020-10" db="EMBL/GenBank/DDBJ databases">
        <title>High quality whole genome sequence of Pseudomonas poae PMA22.</title>
        <authorList>
            <person name="Hernandez J.G."/>
            <person name="Rodriguez P."/>
            <person name="Cuevas C."/>
            <person name="de la Calle F."/>
            <person name="Galan B."/>
            <person name="Garcia J.L."/>
        </authorList>
    </citation>
    <scope>NUCLEOTIDE SEQUENCE [LARGE SCALE GENOMIC DNA]</scope>
    <source>
        <strain evidence="1 2">PMA22</strain>
    </source>
</reference>
<protein>
    <submittedName>
        <fullName evidence="1">Uncharacterized protein</fullName>
    </submittedName>
</protein>
<dbReference type="RefSeq" id="WP_197624796.1">
    <property type="nucleotide sequence ID" value="NZ_CP063073.1"/>
</dbReference>
<sequence>MSTTSDTTNVFSMGINGAKPRDFEYANAFTGPHGIRISGEYAELEQQVKGIEFRLPGNIKEKQYNVEVPDVSKWVVIDAGLIDTHYSPRTLKLEIITVNHSTQQIVAEYEIDAKEDHPKGSGTSILLKGQINIHYIVDTAL</sequence>
<evidence type="ECO:0000313" key="2">
    <source>
        <dbReference type="Proteomes" id="UP000594923"/>
    </source>
</evidence>
<evidence type="ECO:0000313" key="1">
    <source>
        <dbReference type="EMBL" id="QOQ73461.1"/>
    </source>
</evidence>
<dbReference type="AlphaFoldDB" id="A0A7M1KB15"/>
<gene>
    <name evidence="1" type="ORF">IMF22_18320</name>
</gene>
<proteinExistence type="predicted"/>